<dbReference type="Proteomes" id="UP001207687">
    <property type="component" value="Unassembled WGS sequence"/>
</dbReference>
<gene>
    <name evidence="1" type="ORF">M2256_000634</name>
</gene>
<dbReference type="AlphaFoldDB" id="A0AAW5TJL8"/>
<sequence length="132" mass="16322">MKKIKSFRQRKVKNKNIGEEMFLEIRNLFPDFDYSRALYKKYWQNPNVDELIDFAYSRLAQSVGLKLTDYGWYFRNSVNPEIGLEFDELEQKEDKLYGEFIKFFDFYFFYRKYSPNYCKMSFTEYLSHQKDF</sequence>
<dbReference type="EMBL" id="JAOQNN010000001">
    <property type="protein sequence ID" value="MCW2280176.1"/>
    <property type="molecule type" value="Genomic_DNA"/>
</dbReference>
<name>A0AAW5TJL8_9LACT</name>
<proteinExistence type="predicted"/>
<accession>A0AAW5TJL8</accession>
<evidence type="ECO:0000313" key="1">
    <source>
        <dbReference type="EMBL" id="MCW2280176.1"/>
    </source>
</evidence>
<dbReference type="RefSeq" id="WP_264653752.1">
    <property type="nucleotide sequence ID" value="NZ_JAOQNN010000001.1"/>
</dbReference>
<evidence type="ECO:0000313" key="2">
    <source>
        <dbReference type="Proteomes" id="UP001207687"/>
    </source>
</evidence>
<organism evidence="1 2">
    <name type="scientific">Lactococcus lactis</name>
    <dbReference type="NCBI Taxonomy" id="1358"/>
    <lineage>
        <taxon>Bacteria</taxon>
        <taxon>Bacillati</taxon>
        <taxon>Bacillota</taxon>
        <taxon>Bacilli</taxon>
        <taxon>Lactobacillales</taxon>
        <taxon>Streptococcaceae</taxon>
        <taxon>Lactococcus</taxon>
    </lineage>
</organism>
<comment type="caution">
    <text evidence="1">The sequence shown here is derived from an EMBL/GenBank/DDBJ whole genome shotgun (WGS) entry which is preliminary data.</text>
</comment>
<reference evidence="1" key="1">
    <citation type="submission" date="2023-08" db="EMBL/GenBank/DDBJ databases">
        <title>Genomic analyses of the natural microbiome of Caenorhabditis elegans.</title>
        <authorList>
            <person name="Samuel B."/>
        </authorList>
    </citation>
    <scope>NUCLEOTIDE SEQUENCE</scope>
    <source>
        <strain evidence="1">BIGb0220</strain>
    </source>
</reference>
<protein>
    <submittedName>
        <fullName evidence="1">Uncharacterized protein</fullName>
    </submittedName>
</protein>